<keyword evidence="5" id="KW-1185">Reference proteome</keyword>
<reference evidence="1" key="1">
    <citation type="submission" date="2021-02" db="EMBL/GenBank/DDBJ databases">
        <authorList>
            <person name="Nowell W R."/>
        </authorList>
    </citation>
    <scope>NUCLEOTIDE SEQUENCE</scope>
</reference>
<evidence type="ECO:0000313" key="2">
    <source>
        <dbReference type="EMBL" id="CAF1135451.1"/>
    </source>
</evidence>
<comment type="caution">
    <text evidence="1">The sequence shown here is derived from an EMBL/GenBank/DDBJ whole genome shotgun (WGS) entry which is preliminary data.</text>
</comment>
<dbReference type="AlphaFoldDB" id="A0A813Q121"/>
<dbReference type="EMBL" id="CAJOBC010000108">
    <property type="protein sequence ID" value="CAF3538085.1"/>
    <property type="molecule type" value="Genomic_DNA"/>
</dbReference>
<dbReference type="EMBL" id="CAJNOQ010000108">
    <property type="protein sequence ID" value="CAF0757599.1"/>
    <property type="molecule type" value="Genomic_DNA"/>
</dbReference>
<evidence type="ECO:0000313" key="3">
    <source>
        <dbReference type="EMBL" id="CAF3538085.1"/>
    </source>
</evidence>
<dbReference type="Proteomes" id="UP000681722">
    <property type="component" value="Unassembled WGS sequence"/>
</dbReference>
<dbReference type="Proteomes" id="UP000682733">
    <property type="component" value="Unassembled WGS sequence"/>
</dbReference>
<dbReference type="EMBL" id="CAJNOK010011232">
    <property type="protein sequence ID" value="CAF1135451.1"/>
    <property type="molecule type" value="Genomic_DNA"/>
</dbReference>
<sequence>MESLVHRYYQKNFDCLQKFRFVPNSQVKAFRCRLKRLNSQLPCYFGSGITAPSTPSISVKKSSVIAETTKDGNNNNVSSSTTVLAPYRTTSSLKLCGESSVQHLPGFQRSFRSSLSQRFRSLSTSCVSTISRNSIVPWHKRSTFYPPLQRFQRRPLTIYRTKSNYLPQIFEDDELSSTPSLPITPISEQAHQISTTLLTLLKNQSMINAQSLALQDQHSLNSCTISDQRLKPHSYLTNTEETTEVISDDMAIPTPIPSTPTACNVEELAAYLENYLYLPKNLSGAAELMYT</sequence>
<evidence type="ECO:0000313" key="1">
    <source>
        <dbReference type="EMBL" id="CAF0757599.1"/>
    </source>
</evidence>
<accession>A0A813Q121</accession>
<dbReference type="Proteomes" id="UP000677228">
    <property type="component" value="Unassembled WGS sequence"/>
</dbReference>
<evidence type="ECO:0008006" key="6">
    <source>
        <dbReference type="Google" id="ProtNLM"/>
    </source>
</evidence>
<protein>
    <recommendedName>
        <fullName evidence="6">Oxidative stress-responsive serine-rich protein 1</fullName>
    </recommendedName>
</protein>
<evidence type="ECO:0000313" key="5">
    <source>
        <dbReference type="Proteomes" id="UP000663829"/>
    </source>
</evidence>
<proteinExistence type="predicted"/>
<evidence type="ECO:0000313" key="4">
    <source>
        <dbReference type="EMBL" id="CAF3923820.1"/>
    </source>
</evidence>
<gene>
    <name evidence="1" type="ORF">GPM918_LOCUS1200</name>
    <name evidence="2" type="ORF">OVA965_LOCUS20862</name>
    <name evidence="3" type="ORF">SRO942_LOCUS1200</name>
    <name evidence="4" type="ORF">TMI583_LOCUS21371</name>
</gene>
<dbReference type="EMBL" id="CAJOBA010023805">
    <property type="protein sequence ID" value="CAF3923820.1"/>
    <property type="molecule type" value="Genomic_DNA"/>
</dbReference>
<name>A0A813Q121_9BILA</name>
<dbReference type="Proteomes" id="UP000663829">
    <property type="component" value="Unassembled WGS sequence"/>
</dbReference>
<organism evidence="1 5">
    <name type="scientific">Didymodactylos carnosus</name>
    <dbReference type="NCBI Taxonomy" id="1234261"/>
    <lineage>
        <taxon>Eukaryota</taxon>
        <taxon>Metazoa</taxon>
        <taxon>Spiralia</taxon>
        <taxon>Gnathifera</taxon>
        <taxon>Rotifera</taxon>
        <taxon>Eurotatoria</taxon>
        <taxon>Bdelloidea</taxon>
        <taxon>Philodinida</taxon>
        <taxon>Philodinidae</taxon>
        <taxon>Didymodactylos</taxon>
    </lineage>
</organism>